<organism evidence="1 2">
    <name type="scientific">Mucor plumbeus</name>
    <dbReference type="NCBI Taxonomy" id="97098"/>
    <lineage>
        <taxon>Eukaryota</taxon>
        <taxon>Fungi</taxon>
        <taxon>Fungi incertae sedis</taxon>
        <taxon>Mucoromycota</taxon>
        <taxon>Mucoromycotina</taxon>
        <taxon>Mucoromycetes</taxon>
        <taxon>Mucorales</taxon>
        <taxon>Mucorineae</taxon>
        <taxon>Mucoraceae</taxon>
        <taxon>Mucor</taxon>
    </lineage>
</organism>
<protein>
    <submittedName>
        <fullName evidence="1">Uncharacterized protein</fullName>
    </submittedName>
</protein>
<proteinExistence type="predicted"/>
<keyword evidence="2" id="KW-1185">Reference proteome</keyword>
<gene>
    <name evidence="1" type="ORF">INT46_007695</name>
</gene>
<dbReference type="OrthoDB" id="2219666at2759"/>
<sequence>MTVYLNMESLRLGKMLAEDEQLRPKFYCLSTYTLCRSSSTFAYDISFRPYTIWTLCDYDSGQQFDSQSQLLSRFFQSIATSVINNGVVAQIKLEDLNNLDSKLKDGAIKRAIREFVNQQEDKSFTVINNMKLNQLLTILADSMTTS</sequence>
<reference evidence="1" key="1">
    <citation type="submission" date="2020-12" db="EMBL/GenBank/DDBJ databases">
        <title>Metabolic potential, ecology and presence of endohyphal bacteria is reflected in genomic diversity of Mucoromycotina.</title>
        <authorList>
            <person name="Muszewska A."/>
            <person name="Okrasinska A."/>
            <person name="Steczkiewicz K."/>
            <person name="Drgas O."/>
            <person name="Orlowska M."/>
            <person name="Perlinska-Lenart U."/>
            <person name="Aleksandrzak-Piekarczyk T."/>
            <person name="Szatraj K."/>
            <person name="Zielenkiewicz U."/>
            <person name="Pilsyk S."/>
            <person name="Malc E."/>
            <person name="Mieczkowski P."/>
            <person name="Kruszewska J.S."/>
            <person name="Biernat P."/>
            <person name="Pawlowska J."/>
        </authorList>
    </citation>
    <scope>NUCLEOTIDE SEQUENCE</scope>
    <source>
        <strain evidence="1">CBS 226.32</strain>
    </source>
</reference>
<dbReference type="Proteomes" id="UP000650833">
    <property type="component" value="Unassembled WGS sequence"/>
</dbReference>
<dbReference type="AlphaFoldDB" id="A0A8H7R1J2"/>
<evidence type="ECO:0000313" key="1">
    <source>
        <dbReference type="EMBL" id="KAG2202180.1"/>
    </source>
</evidence>
<comment type="caution">
    <text evidence="1">The sequence shown here is derived from an EMBL/GenBank/DDBJ whole genome shotgun (WGS) entry which is preliminary data.</text>
</comment>
<dbReference type="EMBL" id="JAEPRC010000263">
    <property type="protein sequence ID" value="KAG2202180.1"/>
    <property type="molecule type" value="Genomic_DNA"/>
</dbReference>
<evidence type="ECO:0000313" key="2">
    <source>
        <dbReference type="Proteomes" id="UP000650833"/>
    </source>
</evidence>
<accession>A0A8H7R1J2</accession>
<name>A0A8H7R1J2_9FUNG</name>